<gene>
    <name evidence="6" type="ORF">A2G96_31240</name>
</gene>
<keyword evidence="1" id="KW-0328">Glycosyltransferase</keyword>
<evidence type="ECO:0000259" key="5">
    <source>
        <dbReference type="Pfam" id="PF13439"/>
    </source>
</evidence>
<proteinExistence type="predicted"/>
<sequence length="374" mass="40465">MMQPSQLRETPAPLPSILIYSAPFHPLIGGMERFAEELATGLADLGYPVEVATRTPAAPGDATHFPFAVTRVSGKLQLARALLRHRRVLFVGLTFYDVMLASALRRRIVLTHHGPYVVHGHSRGTWTGAIKRWLSRFYDGICVSHYLASWLPGQPLVIHNGYRDELFAAAPPPEARPPGSFIFVGRLVSEKGVDVLVRSFARLHARQPHARLTIVGDGPEREALARLADGLGCAGAVHFTGCQCAAGVAALLGRHRCLVAPSLGYESFGIVALEGLAAGCEVIVSQRGGLPEAVGDFGWVVEPAPEPLHAAMAAVLAGASRRDEAGTRQFLREHERKAVAQRYAEAIARFTQHPSEPREPVPFNTEQQGSEAGR</sequence>
<dbReference type="Proteomes" id="UP000075238">
    <property type="component" value="Chromosome 2"/>
</dbReference>
<dbReference type="CDD" id="cd03801">
    <property type="entry name" value="GT4_PimA-like"/>
    <property type="match status" value="1"/>
</dbReference>
<dbReference type="KEGG" id="cnan:A2G96_31240"/>
<dbReference type="RefSeq" id="WP_062803972.1">
    <property type="nucleotide sequence ID" value="NZ_CP014845.1"/>
</dbReference>
<keyword evidence="2 6" id="KW-0808">Transferase</keyword>
<name>A0A142JVT3_9BURK</name>
<dbReference type="InterPro" id="IPR028098">
    <property type="entry name" value="Glyco_trans_4-like_N"/>
</dbReference>
<feature type="domain" description="Glycosyltransferase subfamily 4-like N-terminal" evidence="5">
    <location>
        <begin position="28"/>
        <end position="161"/>
    </location>
</feature>
<evidence type="ECO:0000256" key="2">
    <source>
        <dbReference type="ARBA" id="ARBA00022679"/>
    </source>
</evidence>
<feature type="region of interest" description="Disordered" evidence="3">
    <location>
        <begin position="350"/>
        <end position="374"/>
    </location>
</feature>
<dbReference type="EMBL" id="CP014845">
    <property type="protein sequence ID" value="AMR82195.1"/>
    <property type="molecule type" value="Genomic_DNA"/>
</dbReference>
<feature type="domain" description="Glycosyl transferase family 1" evidence="4">
    <location>
        <begin position="180"/>
        <end position="326"/>
    </location>
</feature>
<dbReference type="AlphaFoldDB" id="A0A142JVT3"/>
<organism evidence="6 7">
    <name type="scientific">Cupriavidus nantongensis</name>
    <dbReference type="NCBI Taxonomy" id="1796606"/>
    <lineage>
        <taxon>Bacteria</taxon>
        <taxon>Pseudomonadati</taxon>
        <taxon>Pseudomonadota</taxon>
        <taxon>Betaproteobacteria</taxon>
        <taxon>Burkholderiales</taxon>
        <taxon>Burkholderiaceae</taxon>
        <taxon>Cupriavidus</taxon>
    </lineage>
</organism>
<dbReference type="Pfam" id="PF00534">
    <property type="entry name" value="Glycos_transf_1"/>
    <property type="match status" value="1"/>
</dbReference>
<dbReference type="Pfam" id="PF13439">
    <property type="entry name" value="Glyco_transf_4"/>
    <property type="match status" value="1"/>
</dbReference>
<dbReference type="PANTHER" id="PTHR12526">
    <property type="entry name" value="GLYCOSYLTRANSFERASE"/>
    <property type="match status" value="1"/>
</dbReference>
<evidence type="ECO:0000256" key="3">
    <source>
        <dbReference type="SAM" id="MobiDB-lite"/>
    </source>
</evidence>
<dbReference type="GO" id="GO:0016757">
    <property type="term" value="F:glycosyltransferase activity"/>
    <property type="evidence" value="ECO:0007669"/>
    <property type="project" value="UniProtKB-KW"/>
</dbReference>
<dbReference type="SUPFAM" id="SSF53756">
    <property type="entry name" value="UDP-Glycosyltransferase/glycogen phosphorylase"/>
    <property type="match status" value="1"/>
</dbReference>
<dbReference type="Gene3D" id="3.40.50.2000">
    <property type="entry name" value="Glycogen Phosphorylase B"/>
    <property type="match status" value="2"/>
</dbReference>
<dbReference type="STRING" id="1796606.A2G96_31240"/>
<keyword evidence="7" id="KW-1185">Reference proteome</keyword>
<dbReference type="OrthoDB" id="9813211at2"/>
<evidence type="ECO:0000259" key="4">
    <source>
        <dbReference type="Pfam" id="PF00534"/>
    </source>
</evidence>
<protein>
    <submittedName>
        <fullName evidence="6">Glycosyl transferase</fullName>
    </submittedName>
</protein>
<reference evidence="6 7" key="1">
    <citation type="submission" date="2016-03" db="EMBL/GenBank/DDBJ databases">
        <title>Complete genome sequence of a novel chlorpyrifos degrading bacterium, Cupriavidus nantongensis sp. X1.</title>
        <authorList>
            <person name="Fang L."/>
        </authorList>
    </citation>
    <scope>NUCLEOTIDE SEQUENCE [LARGE SCALE GENOMIC DNA]</scope>
    <source>
        <strain evidence="6 7">X1</strain>
    </source>
</reference>
<feature type="compositionally biased region" description="Polar residues" evidence="3">
    <location>
        <begin position="364"/>
        <end position="374"/>
    </location>
</feature>
<evidence type="ECO:0000313" key="7">
    <source>
        <dbReference type="Proteomes" id="UP000075238"/>
    </source>
</evidence>
<evidence type="ECO:0000313" key="6">
    <source>
        <dbReference type="EMBL" id="AMR82195.1"/>
    </source>
</evidence>
<dbReference type="InterPro" id="IPR001296">
    <property type="entry name" value="Glyco_trans_1"/>
</dbReference>
<dbReference type="PANTHER" id="PTHR12526:SF510">
    <property type="entry name" value="D-INOSITOL 3-PHOSPHATE GLYCOSYLTRANSFERASE"/>
    <property type="match status" value="1"/>
</dbReference>
<accession>A0A142JVT3</accession>
<evidence type="ECO:0000256" key="1">
    <source>
        <dbReference type="ARBA" id="ARBA00022676"/>
    </source>
</evidence>